<reference evidence="1 2" key="1">
    <citation type="submission" date="2023-03" db="EMBL/GenBank/DDBJ databases">
        <title>WGS of Gossypium arboreum.</title>
        <authorList>
            <person name="Yu D."/>
        </authorList>
    </citation>
    <scope>NUCLEOTIDE SEQUENCE [LARGE SCALE GENOMIC DNA]</scope>
    <source>
        <tissue evidence="1">Leaf</tissue>
    </source>
</reference>
<comment type="caution">
    <text evidence="1">The sequence shown here is derived from an EMBL/GenBank/DDBJ whole genome shotgun (WGS) entry which is preliminary data.</text>
</comment>
<proteinExistence type="predicted"/>
<organism evidence="1 2">
    <name type="scientific">Gossypium arboreum</name>
    <name type="common">Tree cotton</name>
    <name type="synonym">Gossypium nanking</name>
    <dbReference type="NCBI Taxonomy" id="29729"/>
    <lineage>
        <taxon>Eukaryota</taxon>
        <taxon>Viridiplantae</taxon>
        <taxon>Streptophyta</taxon>
        <taxon>Embryophyta</taxon>
        <taxon>Tracheophyta</taxon>
        <taxon>Spermatophyta</taxon>
        <taxon>Magnoliopsida</taxon>
        <taxon>eudicotyledons</taxon>
        <taxon>Gunneridae</taxon>
        <taxon>Pentapetalae</taxon>
        <taxon>rosids</taxon>
        <taxon>malvids</taxon>
        <taxon>Malvales</taxon>
        <taxon>Malvaceae</taxon>
        <taxon>Malvoideae</taxon>
        <taxon>Gossypium</taxon>
    </lineage>
</organism>
<dbReference type="EMBL" id="JARKNE010000004">
    <property type="protein sequence ID" value="KAK5835676.1"/>
    <property type="molecule type" value="Genomic_DNA"/>
</dbReference>
<gene>
    <name evidence="1" type="ORF">PVK06_011370</name>
</gene>
<sequence>MNLVVGKDIATGSFAKTYANIDLDDSNQDSLLVDCDNEEAEEIRIKVSSSGTSKHKRENTQESVIDEQIKFVGEKLDKIDNALAQFTADKTPHIYG</sequence>
<evidence type="ECO:0000313" key="2">
    <source>
        <dbReference type="Proteomes" id="UP001358586"/>
    </source>
</evidence>
<name>A0ABR0Q8U6_GOSAR</name>
<evidence type="ECO:0000313" key="1">
    <source>
        <dbReference type="EMBL" id="KAK5835676.1"/>
    </source>
</evidence>
<protein>
    <submittedName>
        <fullName evidence="1">Uncharacterized protein</fullName>
    </submittedName>
</protein>
<dbReference type="Proteomes" id="UP001358586">
    <property type="component" value="Chromosome 4"/>
</dbReference>
<accession>A0ABR0Q8U6</accession>
<keyword evidence="2" id="KW-1185">Reference proteome</keyword>